<dbReference type="EMBL" id="MDYQ01000121">
    <property type="protein sequence ID" value="PRP81684.1"/>
    <property type="molecule type" value="Genomic_DNA"/>
</dbReference>
<protein>
    <submittedName>
        <fullName evidence="1">Uncharacterized protein</fullName>
    </submittedName>
</protein>
<organism evidence="1 2">
    <name type="scientific">Planoprotostelium fungivorum</name>
    <dbReference type="NCBI Taxonomy" id="1890364"/>
    <lineage>
        <taxon>Eukaryota</taxon>
        <taxon>Amoebozoa</taxon>
        <taxon>Evosea</taxon>
        <taxon>Variosea</taxon>
        <taxon>Cavosteliida</taxon>
        <taxon>Cavosteliaceae</taxon>
        <taxon>Planoprotostelium</taxon>
    </lineage>
</organism>
<dbReference type="PANTHER" id="PTHR13318:SF190">
    <property type="entry name" value="PARTNER OF PAIRED, ISOFORM B"/>
    <property type="match status" value="1"/>
</dbReference>
<dbReference type="InParanoid" id="A0A2P6NCJ0"/>
<reference evidence="1 2" key="1">
    <citation type="journal article" date="2018" name="Genome Biol. Evol.">
        <title>Multiple Roots of Fruiting Body Formation in Amoebozoa.</title>
        <authorList>
            <person name="Hillmann F."/>
            <person name="Forbes G."/>
            <person name="Novohradska S."/>
            <person name="Ferling I."/>
            <person name="Riege K."/>
            <person name="Groth M."/>
            <person name="Westermann M."/>
            <person name="Marz M."/>
            <person name="Spaller T."/>
            <person name="Winckler T."/>
            <person name="Schaap P."/>
            <person name="Glockner G."/>
        </authorList>
    </citation>
    <scope>NUCLEOTIDE SEQUENCE [LARGE SCALE GENOMIC DNA]</scope>
    <source>
        <strain evidence="1 2">Jena</strain>
    </source>
</reference>
<dbReference type="GO" id="GO:0019005">
    <property type="term" value="C:SCF ubiquitin ligase complex"/>
    <property type="evidence" value="ECO:0007669"/>
    <property type="project" value="TreeGrafter"/>
</dbReference>
<dbReference type="SUPFAM" id="SSF52047">
    <property type="entry name" value="RNI-like"/>
    <property type="match status" value="2"/>
</dbReference>
<dbReference type="AlphaFoldDB" id="A0A2P6NCJ0"/>
<dbReference type="STRING" id="1890364.A0A2P6NCJ0"/>
<keyword evidence="2" id="KW-1185">Reference proteome</keyword>
<accession>A0A2P6NCJ0</accession>
<evidence type="ECO:0000313" key="1">
    <source>
        <dbReference type="EMBL" id="PRP81684.1"/>
    </source>
</evidence>
<name>A0A2P6NCJ0_9EUKA</name>
<gene>
    <name evidence="1" type="ORF">PROFUN_01191</name>
</gene>
<dbReference type="SMART" id="SM00367">
    <property type="entry name" value="LRR_CC"/>
    <property type="match status" value="4"/>
</dbReference>
<dbReference type="Gene3D" id="3.80.10.10">
    <property type="entry name" value="Ribonuclease Inhibitor"/>
    <property type="match status" value="4"/>
</dbReference>
<comment type="caution">
    <text evidence="1">The sequence shown here is derived from an EMBL/GenBank/DDBJ whole genome shotgun (WGS) entry which is preliminary data.</text>
</comment>
<proteinExistence type="predicted"/>
<evidence type="ECO:0000313" key="2">
    <source>
        <dbReference type="Proteomes" id="UP000241769"/>
    </source>
</evidence>
<dbReference type="Proteomes" id="UP000241769">
    <property type="component" value="Unassembled WGS sequence"/>
</dbReference>
<dbReference type="InterPro" id="IPR006553">
    <property type="entry name" value="Leu-rich_rpt_Cys-con_subtyp"/>
</dbReference>
<dbReference type="InterPro" id="IPR032675">
    <property type="entry name" value="LRR_dom_sf"/>
</dbReference>
<dbReference type="PANTHER" id="PTHR13318">
    <property type="entry name" value="PARTNER OF PAIRED, ISOFORM B-RELATED"/>
    <property type="match status" value="1"/>
</dbReference>
<sequence length="825" mass="92166">MGSSTCQLHRTSMKTLSRTVIDWFSVSILYHSELNRANSNGEAISANRSGRRASDPVAAVGSSQYKGFAESVRYMPTELQGEIIFTMLHQWNRLTCDVLRMFTFFGTSLTTLDLKGAACTGDNEFSSIVSSLGDQLEHLSLEDCLGLTDASIIQMSKKITHLKYLNLSGTNLQDKAVQFMLSASGGLHYLHLNRCLSISDDFLGGKELPELLVLSLDGCAQLTSSHRIGVLCTGLQRLSLRRCVGISDVRRITEQCKELRSLDLGVTLLGDLVDIAENCKGLIELVVDECPPVNNTSMMALFPPASLPQNPCTANKLERLNFTGKEGNDDVTFLEICDMLTAHCHELRELQIDGVQLSDTCEYFDVIERLKPLLSRLSLHVNMKNEWESELLLSDPWNFQMEFMEELDIGLFHWNCLENLASNAPLLRKLHIQTLIVQFPEELTEGETFSLNFPEFGELEEVKLSLHKEKSGDTEPKSSLTIESNILRKLSLTDVESTSLVVDLPFLEYLYINNVYPDNYQIEGLGKIEEISVDNKFNADMLEDIITRSATTLTSVIVDCGGLSGVYFDKAFANSLQSATQLRTLKMLGRDKQHSDQLFLDIRNNNKALQYLELQSTYGCKSEVINAFLTNEPLSRNSNPKLLTDMTSAWTSPLRSLKIERAVRLKQVQVPAGNLSPNLQTLSLEQCPNLSQFTIEGNRKKSKNNETTLLSQISLTGCVSLSSVDIDCNSLLSLKLDTCEKLKSLRLRCPKLRHLSLNNSSGVSEADLLEIITQNPQLQYLGVRGHHCTQSNNPEMINAAKKNKGLTLDRGKIAEPQRFPKRSTR</sequence>
<dbReference type="GO" id="GO:0031146">
    <property type="term" value="P:SCF-dependent proteasomal ubiquitin-dependent protein catabolic process"/>
    <property type="evidence" value="ECO:0007669"/>
    <property type="project" value="TreeGrafter"/>
</dbReference>
<dbReference type="OrthoDB" id="27842at2759"/>